<dbReference type="EMBL" id="KI394012">
    <property type="protein sequence ID" value="ERN05114.1"/>
    <property type="molecule type" value="Genomic_DNA"/>
</dbReference>
<keyword evidence="3" id="KW-1185">Reference proteome</keyword>
<feature type="region of interest" description="Disordered" evidence="1">
    <location>
        <begin position="1"/>
        <end position="37"/>
    </location>
</feature>
<dbReference type="AlphaFoldDB" id="W1PBN6"/>
<evidence type="ECO:0000313" key="2">
    <source>
        <dbReference type="EMBL" id="ERN05114.1"/>
    </source>
</evidence>
<name>W1PBN6_AMBTC</name>
<proteinExistence type="predicted"/>
<feature type="compositionally biased region" description="Basic residues" evidence="1">
    <location>
        <begin position="1"/>
        <end position="24"/>
    </location>
</feature>
<protein>
    <submittedName>
        <fullName evidence="2">Uncharacterized protein</fullName>
    </submittedName>
</protein>
<accession>W1PBN6</accession>
<evidence type="ECO:0000256" key="1">
    <source>
        <dbReference type="SAM" id="MobiDB-lite"/>
    </source>
</evidence>
<gene>
    <name evidence="2" type="ORF">AMTR_s00053p00163790</name>
</gene>
<reference evidence="3" key="1">
    <citation type="journal article" date="2013" name="Science">
        <title>The Amborella genome and the evolution of flowering plants.</title>
        <authorList>
            <consortium name="Amborella Genome Project"/>
        </authorList>
    </citation>
    <scope>NUCLEOTIDE SEQUENCE [LARGE SCALE GENOMIC DNA]</scope>
</reference>
<feature type="non-terminal residue" evidence="2">
    <location>
        <position position="139"/>
    </location>
</feature>
<dbReference type="Gramene" id="ERN05114">
    <property type="protein sequence ID" value="ERN05114"/>
    <property type="gene ID" value="AMTR_s00053p00163790"/>
</dbReference>
<organism evidence="2 3">
    <name type="scientific">Amborella trichopoda</name>
    <dbReference type="NCBI Taxonomy" id="13333"/>
    <lineage>
        <taxon>Eukaryota</taxon>
        <taxon>Viridiplantae</taxon>
        <taxon>Streptophyta</taxon>
        <taxon>Embryophyta</taxon>
        <taxon>Tracheophyta</taxon>
        <taxon>Spermatophyta</taxon>
        <taxon>Magnoliopsida</taxon>
        <taxon>Amborellales</taxon>
        <taxon>Amborellaceae</taxon>
        <taxon>Amborella</taxon>
    </lineage>
</organism>
<dbReference type="HOGENOM" id="CLU_1850261_0_0_1"/>
<sequence>MVRATTSRRKGMKKGRRMKKHRLTRRGEEGDSDGDDHQIQMQLVVVVGDGRVPGAGGGGAQGLSRKSSRIRLLKYHLEHSGLGPMKKFLLHYSSNYCPKILTTSETELNSPDLSLARPVWRRHRNLFSPMAIPVRSVSF</sequence>
<evidence type="ECO:0000313" key="3">
    <source>
        <dbReference type="Proteomes" id="UP000017836"/>
    </source>
</evidence>
<dbReference type="Proteomes" id="UP000017836">
    <property type="component" value="Unassembled WGS sequence"/>
</dbReference>